<protein>
    <submittedName>
        <fullName evidence="1">Uncharacterized protein</fullName>
    </submittedName>
</protein>
<gene>
    <name evidence="1" type="ORF">CLOBOL_06442</name>
</gene>
<evidence type="ECO:0000313" key="2">
    <source>
        <dbReference type="Proteomes" id="UP000005396"/>
    </source>
</evidence>
<reference evidence="1 2" key="2">
    <citation type="submission" date="2007-09" db="EMBL/GenBank/DDBJ databases">
        <title>Draft genome sequence of Clostridium bolteae (ATCC BAA-613).</title>
        <authorList>
            <person name="Sudarsanam P."/>
            <person name="Ley R."/>
            <person name="Guruge J."/>
            <person name="Turnbaugh P.J."/>
            <person name="Mahowald M."/>
            <person name="Liep D."/>
            <person name="Gordon J."/>
        </authorList>
    </citation>
    <scope>NUCLEOTIDE SEQUENCE [LARGE SCALE GENOMIC DNA]</scope>
    <source>
        <strain evidence="2">ATCC BAA-613 / DSM 15670 / CCUG 46953 / JCM 12243 / WAL 16351</strain>
    </source>
</reference>
<accession>A8S2Z1</accession>
<comment type="caution">
    <text evidence="1">The sequence shown here is derived from an EMBL/GenBank/DDBJ whole genome shotgun (WGS) entry which is preliminary data.</text>
</comment>
<name>A8S2Z1_ENTBW</name>
<organism evidence="1 2">
    <name type="scientific">Enterocloster bolteae (strain ATCC BAA-613 / DSM 15670 / CCUG 46953 / JCM 12243 / WAL 16351)</name>
    <name type="common">Clostridium bolteae</name>
    <dbReference type="NCBI Taxonomy" id="411902"/>
    <lineage>
        <taxon>Bacteria</taxon>
        <taxon>Bacillati</taxon>
        <taxon>Bacillota</taxon>
        <taxon>Clostridia</taxon>
        <taxon>Lachnospirales</taxon>
        <taxon>Lachnospiraceae</taxon>
        <taxon>Enterocloster</taxon>
    </lineage>
</organism>
<dbReference type="AlphaFoldDB" id="A8S2Z1"/>
<dbReference type="EMBL" id="ABCC02000052">
    <property type="protein sequence ID" value="EDP13276.1"/>
    <property type="molecule type" value="Genomic_DNA"/>
</dbReference>
<reference evidence="1 2" key="1">
    <citation type="submission" date="2007-08" db="EMBL/GenBank/DDBJ databases">
        <authorList>
            <person name="Fulton L."/>
            <person name="Clifton S."/>
            <person name="Fulton B."/>
            <person name="Xu J."/>
            <person name="Minx P."/>
            <person name="Pepin K.H."/>
            <person name="Johnson M."/>
            <person name="Thiruvilangam P."/>
            <person name="Bhonagiri V."/>
            <person name="Nash W.E."/>
            <person name="Mardis E.R."/>
            <person name="Wilson R.K."/>
        </authorList>
    </citation>
    <scope>NUCLEOTIDE SEQUENCE [LARGE SCALE GENOMIC DNA]</scope>
    <source>
        <strain evidence="2">ATCC BAA-613 / DSM 15670 / CCUG 46953 / JCM 12243 / WAL 16351</strain>
    </source>
</reference>
<sequence length="65" mass="7647">MREPQSYYIGLLEMLQGKAGILLCIFCNTVFSQIKPVMEFLQETVHCFQHNAQLQAYVLYIIYEK</sequence>
<evidence type="ECO:0000313" key="1">
    <source>
        <dbReference type="EMBL" id="EDP13276.1"/>
    </source>
</evidence>
<dbReference type="Proteomes" id="UP000005396">
    <property type="component" value="Unassembled WGS sequence"/>
</dbReference>
<dbReference type="HOGENOM" id="CLU_2841989_0_0_9"/>
<proteinExistence type="predicted"/>
<dbReference type="PaxDb" id="411902-CLOBOL_06442"/>